<evidence type="ECO:0000259" key="1">
    <source>
        <dbReference type="Pfam" id="PF00931"/>
    </source>
</evidence>
<accession>A0AAN7PPA8</accession>
<organism evidence="3 4">
    <name type="scientific">Trapa incisa</name>
    <dbReference type="NCBI Taxonomy" id="236973"/>
    <lineage>
        <taxon>Eukaryota</taxon>
        <taxon>Viridiplantae</taxon>
        <taxon>Streptophyta</taxon>
        <taxon>Embryophyta</taxon>
        <taxon>Tracheophyta</taxon>
        <taxon>Spermatophyta</taxon>
        <taxon>Magnoliopsida</taxon>
        <taxon>eudicotyledons</taxon>
        <taxon>Gunneridae</taxon>
        <taxon>Pentapetalae</taxon>
        <taxon>rosids</taxon>
        <taxon>malvids</taxon>
        <taxon>Myrtales</taxon>
        <taxon>Lythraceae</taxon>
        <taxon>Trapa</taxon>
    </lineage>
</organism>
<dbReference type="PRINTS" id="PR00364">
    <property type="entry name" value="DISEASERSIST"/>
</dbReference>
<feature type="domain" description="NB-ARC" evidence="1">
    <location>
        <begin position="96"/>
        <end position="205"/>
    </location>
</feature>
<dbReference type="SUPFAM" id="SSF52540">
    <property type="entry name" value="P-loop containing nucleoside triphosphate hydrolases"/>
    <property type="match status" value="1"/>
</dbReference>
<sequence>MTKLNKTIIPIFYDVTPGDVKLKTNLYVNSLKAHEDKVDKPVTEWREALKHAGGRSGRELNQAGFVKFCMDIAAEVVKELKTREKLITESLVEDKDRVEAIKSLLDMDSIDVRFVGIHGMGGVGKTTLAKVIFNEFIGRFEHCSFVDGIQKLSRTEPTKLQRKLLGSLIKSNIKIPDTDDGVKHIKDLLAAKKVLIVLDDVDQREQIQ</sequence>
<dbReference type="PANTHER" id="PTHR11017">
    <property type="entry name" value="LEUCINE-RICH REPEAT-CONTAINING PROTEIN"/>
    <property type="match status" value="1"/>
</dbReference>
<protein>
    <submittedName>
        <fullName evidence="3">Uncharacterized protein</fullName>
    </submittedName>
</protein>
<dbReference type="InterPro" id="IPR002182">
    <property type="entry name" value="NB-ARC"/>
</dbReference>
<name>A0AAN7PPA8_9MYRT</name>
<dbReference type="AlphaFoldDB" id="A0AAN7PPA8"/>
<dbReference type="PANTHER" id="PTHR11017:SF570">
    <property type="entry name" value="DISEASE RESISTANCE PROTEIN (TIR-NBS CLASS)-RELATED"/>
    <property type="match status" value="1"/>
</dbReference>
<proteinExistence type="predicted"/>
<dbReference type="InterPro" id="IPR027417">
    <property type="entry name" value="P-loop_NTPase"/>
</dbReference>
<comment type="caution">
    <text evidence="3">The sequence shown here is derived from an EMBL/GenBank/DDBJ whole genome shotgun (WGS) entry which is preliminary data.</text>
</comment>
<dbReference type="GO" id="GO:0007165">
    <property type="term" value="P:signal transduction"/>
    <property type="evidence" value="ECO:0007669"/>
    <property type="project" value="InterPro"/>
</dbReference>
<dbReference type="Proteomes" id="UP001345219">
    <property type="component" value="Chromosome 16"/>
</dbReference>
<dbReference type="Gene3D" id="3.40.50.300">
    <property type="entry name" value="P-loop containing nucleotide triphosphate hydrolases"/>
    <property type="match status" value="1"/>
</dbReference>
<evidence type="ECO:0000313" key="4">
    <source>
        <dbReference type="Proteomes" id="UP001345219"/>
    </source>
</evidence>
<dbReference type="EMBL" id="JAXIOK010000016">
    <property type="protein sequence ID" value="KAK4752372.1"/>
    <property type="molecule type" value="Genomic_DNA"/>
</dbReference>
<evidence type="ECO:0000313" key="3">
    <source>
        <dbReference type="EMBL" id="KAK4752372.1"/>
    </source>
</evidence>
<dbReference type="GO" id="GO:0006952">
    <property type="term" value="P:defense response"/>
    <property type="evidence" value="ECO:0007669"/>
    <property type="project" value="InterPro"/>
</dbReference>
<evidence type="ECO:0000259" key="2">
    <source>
        <dbReference type="Pfam" id="PF01582"/>
    </source>
</evidence>
<dbReference type="Gene3D" id="3.40.50.10140">
    <property type="entry name" value="Toll/interleukin-1 receptor homology (TIR) domain"/>
    <property type="match status" value="1"/>
</dbReference>
<dbReference type="InterPro" id="IPR000157">
    <property type="entry name" value="TIR_dom"/>
</dbReference>
<dbReference type="Pfam" id="PF00931">
    <property type="entry name" value="NB-ARC"/>
    <property type="match status" value="1"/>
</dbReference>
<dbReference type="Pfam" id="PF01582">
    <property type="entry name" value="TIR"/>
    <property type="match status" value="1"/>
</dbReference>
<keyword evidence="4" id="KW-1185">Reference proteome</keyword>
<dbReference type="InterPro" id="IPR044974">
    <property type="entry name" value="Disease_R_plants"/>
</dbReference>
<gene>
    <name evidence="3" type="ORF">SAY87_021170</name>
</gene>
<feature type="domain" description="TIR" evidence="2">
    <location>
        <begin position="3"/>
        <end position="82"/>
    </location>
</feature>
<dbReference type="InterPro" id="IPR035897">
    <property type="entry name" value="Toll_tir_struct_dom_sf"/>
</dbReference>
<reference evidence="3 4" key="1">
    <citation type="journal article" date="2023" name="Hortic Res">
        <title>Pangenome of water caltrop reveals structural variations and asymmetric subgenome divergence after allopolyploidization.</title>
        <authorList>
            <person name="Zhang X."/>
            <person name="Chen Y."/>
            <person name="Wang L."/>
            <person name="Yuan Y."/>
            <person name="Fang M."/>
            <person name="Shi L."/>
            <person name="Lu R."/>
            <person name="Comes H.P."/>
            <person name="Ma Y."/>
            <person name="Chen Y."/>
            <person name="Huang G."/>
            <person name="Zhou Y."/>
            <person name="Zheng Z."/>
            <person name="Qiu Y."/>
        </authorList>
    </citation>
    <scope>NUCLEOTIDE SEQUENCE [LARGE SCALE GENOMIC DNA]</scope>
    <source>
        <tissue evidence="3">Roots</tissue>
    </source>
</reference>
<dbReference type="GO" id="GO:0043531">
    <property type="term" value="F:ADP binding"/>
    <property type="evidence" value="ECO:0007669"/>
    <property type="project" value="InterPro"/>
</dbReference>